<dbReference type="Proteomes" id="UP000001058">
    <property type="component" value="Unassembled WGS sequence"/>
</dbReference>
<evidence type="ECO:0000313" key="13">
    <source>
        <dbReference type="EMBL" id="EFJ40315.1"/>
    </source>
</evidence>
<dbReference type="SUPFAM" id="SSF52540">
    <property type="entry name" value="P-loop containing nucleoside triphosphate hydrolases"/>
    <property type="match status" value="1"/>
</dbReference>
<dbReference type="GO" id="GO:0003676">
    <property type="term" value="F:nucleic acid binding"/>
    <property type="evidence" value="ECO:0007669"/>
    <property type="project" value="InterPro"/>
</dbReference>
<accession>D8UJ10</accession>
<dbReference type="InterPro" id="IPR044742">
    <property type="entry name" value="DEAD/DEAH_RhlB"/>
</dbReference>
<feature type="compositionally biased region" description="Low complexity" evidence="9">
    <location>
        <begin position="15"/>
        <end position="30"/>
    </location>
</feature>
<dbReference type="KEGG" id="vcn:VOLCADRAFT_69703"/>
<dbReference type="Gene3D" id="3.40.50.300">
    <property type="entry name" value="P-loop containing nucleotide triphosphate hydrolases"/>
    <property type="match status" value="2"/>
</dbReference>
<dbReference type="SMART" id="SM00487">
    <property type="entry name" value="DEXDc"/>
    <property type="match status" value="1"/>
</dbReference>
<dbReference type="PROSITE" id="PS51195">
    <property type="entry name" value="Q_MOTIF"/>
    <property type="match status" value="1"/>
</dbReference>
<dbReference type="EMBL" id="GL378420">
    <property type="protein sequence ID" value="EFJ40315.1"/>
    <property type="molecule type" value="Genomic_DNA"/>
</dbReference>
<dbReference type="InterPro" id="IPR000629">
    <property type="entry name" value="RNA-helicase_DEAD-box_CS"/>
</dbReference>
<dbReference type="PANTHER" id="PTHR47959">
    <property type="entry name" value="ATP-DEPENDENT RNA HELICASE RHLE-RELATED"/>
    <property type="match status" value="1"/>
</dbReference>
<dbReference type="InterPro" id="IPR027417">
    <property type="entry name" value="P-loop_NTPase"/>
</dbReference>
<dbReference type="Pfam" id="PF00271">
    <property type="entry name" value="Helicase_C"/>
    <property type="match status" value="1"/>
</dbReference>
<dbReference type="Pfam" id="PF00270">
    <property type="entry name" value="DEAD"/>
    <property type="match status" value="1"/>
</dbReference>
<dbReference type="InParanoid" id="D8UJ10"/>
<evidence type="ECO:0000256" key="1">
    <source>
        <dbReference type="ARBA" id="ARBA00006517"/>
    </source>
</evidence>
<feature type="domain" description="DEAD-box RNA helicase Q" evidence="12">
    <location>
        <begin position="135"/>
        <end position="163"/>
    </location>
</feature>
<dbReference type="FunFam" id="3.40.50.300:FF:000079">
    <property type="entry name" value="probable ATP-dependent RNA helicase DDX17"/>
    <property type="match status" value="1"/>
</dbReference>
<evidence type="ECO:0000256" key="8">
    <source>
        <dbReference type="RuleBase" id="RU000492"/>
    </source>
</evidence>
<dbReference type="GO" id="GO:0005524">
    <property type="term" value="F:ATP binding"/>
    <property type="evidence" value="ECO:0007669"/>
    <property type="project" value="UniProtKB-KW"/>
</dbReference>
<comment type="similarity">
    <text evidence="1">Belongs to the DEAD box helicase family. DDX21/DDX50 subfamily.</text>
</comment>
<name>D8UJ10_VOLCA</name>
<dbReference type="eggNOG" id="KOG0331">
    <property type="taxonomic scope" value="Eukaryota"/>
</dbReference>
<protein>
    <recommendedName>
        <fullName evidence="2">RNA helicase</fullName>
        <ecNumber evidence="2">3.6.4.13</ecNumber>
    </recommendedName>
</protein>
<dbReference type="GO" id="GO:0005829">
    <property type="term" value="C:cytosol"/>
    <property type="evidence" value="ECO:0007669"/>
    <property type="project" value="TreeGrafter"/>
</dbReference>
<dbReference type="PROSITE" id="PS00039">
    <property type="entry name" value="DEAD_ATP_HELICASE"/>
    <property type="match status" value="1"/>
</dbReference>
<dbReference type="AlphaFoldDB" id="D8UJ10"/>
<evidence type="ECO:0000259" key="11">
    <source>
        <dbReference type="PROSITE" id="PS51194"/>
    </source>
</evidence>
<feature type="domain" description="Helicase C-terminal" evidence="11">
    <location>
        <begin position="367"/>
        <end position="533"/>
    </location>
</feature>
<evidence type="ECO:0000256" key="3">
    <source>
        <dbReference type="ARBA" id="ARBA00022741"/>
    </source>
</evidence>
<evidence type="ECO:0000256" key="5">
    <source>
        <dbReference type="ARBA" id="ARBA00022806"/>
    </source>
</evidence>
<evidence type="ECO:0000256" key="6">
    <source>
        <dbReference type="ARBA" id="ARBA00022840"/>
    </source>
</evidence>
<dbReference type="GeneID" id="9628086"/>
<evidence type="ECO:0000259" key="10">
    <source>
        <dbReference type="PROSITE" id="PS51192"/>
    </source>
</evidence>
<keyword evidence="6 8" id="KW-0067">ATP-binding</keyword>
<evidence type="ECO:0000256" key="2">
    <source>
        <dbReference type="ARBA" id="ARBA00012552"/>
    </source>
</evidence>
<dbReference type="PROSITE" id="PS51192">
    <property type="entry name" value="HELICASE_ATP_BIND_1"/>
    <property type="match status" value="1"/>
</dbReference>
<dbReference type="InterPro" id="IPR014001">
    <property type="entry name" value="Helicase_ATP-bd"/>
</dbReference>
<reference evidence="13 14" key="1">
    <citation type="journal article" date="2010" name="Science">
        <title>Genomic analysis of organismal complexity in the multicellular green alga Volvox carteri.</title>
        <authorList>
            <person name="Prochnik S.E."/>
            <person name="Umen J."/>
            <person name="Nedelcu A.M."/>
            <person name="Hallmann A."/>
            <person name="Miller S.M."/>
            <person name="Nishii I."/>
            <person name="Ferris P."/>
            <person name="Kuo A."/>
            <person name="Mitros T."/>
            <person name="Fritz-Laylin L.K."/>
            <person name="Hellsten U."/>
            <person name="Chapman J."/>
            <person name="Simakov O."/>
            <person name="Rensing S.A."/>
            <person name="Terry A."/>
            <person name="Pangilinan J."/>
            <person name="Kapitonov V."/>
            <person name="Jurka J."/>
            <person name="Salamov A."/>
            <person name="Shapiro H."/>
            <person name="Schmutz J."/>
            <person name="Grimwood J."/>
            <person name="Lindquist E."/>
            <person name="Lucas S."/>
            <person name="Grigoriev I.V."/>
            <person name="Schmitt R."/>
            <person name="Kirk D."/>
            <person name="Rokhsar D.S."/>
        </authorList>
    </citation>
    <scope>NUCLEOTIDE SEQUENCE [LARGE SCALE GENOMIC DNA]</scope>
    <source>
        <strain evidence="14">f. Nagariensis / Eve</strain>
    </source>
</reference>
<evidence type="ECO:0000313" key="14">
    <source>
        <dbReference type="Proteomes" id="UP000001058"/>
    </source>
</evidence>
<organism evidence="14">
    <name type="scientific">Volvox carteri f. nagariensis</name>
    <dbReference type="NCBI Taxonomy" id="3068"/>
    <lineage>
        <taxon>Eukaryota</taxon>
        <taxon>Viridiplantae</taxon>
        <taxon>Chlorophyta</taxon>
        <taxon>core chlorophytes</taxon>
        <taxon>Chlorophyceae</taxon>
        <taxon>CS clade</taxon>
        <taxon>Chlamydomonadales</taxon>
        <taxon>Volvocaceae</taxon>
        <taxon>Volvox</taxon>
    </lineage>
</organism>
<dbReference type="CDD" id="cd00268">
    <property type="entry name" value="DEADc"/>
    <property type="match status" value="1"/>
</dbReference>
<keyword evidence="14" id="KW-1185">Reference proteome</keyword>
<dbReference type="OrthoDB" id="196131at2759"/>
<keyword evidence="5 8" id="KW-0347">Helicase</keyword>
<evidence type="ECO:0000256" key="7">
    <source>
        <dbReference type="PROSITE-ProRule" id="PRU00552"/>
    </source>
</evidence>
<dbReference type="STRING" id="3068.D8UJ10"/>
<dbReference type="InterPro" id="IPR050079">
    <property type="entry name" value="DEAD_box_RNA_helicase"/>
</dbReference>
<dbReference type="InterPro" id="IPR001650">
    <property type="entry name" value="Helicase_C-like"/>
</dbReference>
<dbReference type="InterPro" id="IPR011545">
    <property type="entry name" value="DEAD/DEAH_box_helicase_dom"/>
</dbReference>
<evidence type="ECO:0000256" key="4">
    <source>
        <dbReference type="ARBA" id="ARBA00022801"/>
    </source>
</evidence>
<keyword evidence="4 8" id="KW-0378">Hydrolase</keyword>
<gene>
    <name evidence="13" type="ORF">VOLCADRAFT_69703</name>
</gene>
<evidence type="ECO:0000256" key="9">
    <source>
        <dbReference type="SAM" id="MobiDB-lite"/>
    </source>
</evidence>
<dbReference type="GO" id="GO:0003724">
    <property type="term" value="F:RNA helicase activity"/>
    <property type="evidence" value="ECO:0007669"/>
    <property type="project" value="UniProtKB-EC"/>
</dbReference>
<keyword evidence="3 8" id="KW-0547">Nucleotide-binding</keyword>
<dbReference type="PROSITE" id="PS51194">
    <property type="entry name" value="HELICASE_CTER"/>
    <property type="match status" value="1"/>
</dbReference>
<dbReference type="RefSeq" id="XP_002958649.1">
    <property type="nucleotide sequence ID" value="XM_002958603.1"/>
</dbReference>
<evidence type="ECO:0000259" key="12">
    <source>
        <dbReference type="PROSITE" id="PS51195"/>
    </source>
</evidence>
<feature type="region of interest" description="Disordered" evidence="9">
    <location>
        <begin position="1"/>
        <end position="83"/>
    </location>
</feature>
<dbReference type="EC" id="3.6.4.13" evidence="2"/>
<feature type="short sequence motif" description="Q motif" evidence="7">
    <location>
        <begin position="135"/>
        <end position="163"/>
    </location>
</feature>
<dbReference type="GO" id="GO:0016787">
    <property type="term" value="F:hydrolase activity"/>
    <property type="evidence" value="ECO:0007669"/>
    <property type="project" value="UniProtKB-KW"/>
</dbReference>
<proteinExistence type="inferred from homology"/>
<dbReference type="SMART" id="SM00490">
    <property type="entry name" value="HELICc"/>
    <property type="match status" value="1"/>
</dbReference>
<feature type="domain" description="Helicase ATP-binding" evidence="10">
    <location>
        <begin position="166"/>
        <end position="343"/>
    </location>
</feature>
<dbReference type="PANTHER" id="PTHR47959:SF13">
    <property type="entry name" value="ATP-DEPENDENT RNA HELICASE RHLE"/>
    <property type="match status" value="1"/>
</dbReference>
<dbReference type="CDD" id="cd18787">
    <property type="entry name" value="SF2_C_DEAD"/>
    <property type="match status" value="1"/>
</dbReference>
<sequence length="582" mass="62757">MPYVPPHLRGKQQDAASPSESSSTAARAPEGSSGFPRSGSYGTRLDNVSYGGRGEGGFSRQGSSGLPRSGSTQNFGDASRGYHRSGPAVEAVFANWQPTSRVQALSDENIQEIRQRLKVTVDVTEGEPKAAPPIESFQEMNLHPNILADIAHHKYETPTPIQAQGLPIALSGRDILGCAETGSGKTASFSIPMIQHCLNQPPLRPGDGPMALVLAPTRELAQQIEREVRAFSRSSSRNVRTSIVVGGVPMQEQRHDLRNGVEVVVATPGRFIDLLQQSYTNLSRVSYVVLDEADRMLDMGFEPQIKEVMNNLPPRHQTLLFSATMPKEIEELARAYLNKPVTVKIGAVSTPTANVAQRLEHAPEGQKLDILVALISSEVAAEASGGPPMPLTIVFVERKNRCDEVAAALQEDGIPANALHGGLGQFEREAALRDFAKGHIKVLVATDLASRGLDVKGIGHVINMDLPKTFEDYVHRIGRTGRAGTKGRATSLWNDRDSFLVAQIKQALAELEKGNGFAFATGKEARKEERQLAREFKWLKMTSQGMLQTGAGAVKVDDKYAHMATAAPAAAGSGVADAAWDD</sequence>
<dbReference type="InterPro" id="IPR014014">
    <property type="entry name" value="RNA_helicase_DEAD_Q_motif"/>
</dbReference>